<dbReference type="GO" id="GO:0005829">
    <property type="term" value="C:cytosol"/>
    <property type="evidence" value="ECO:0007669"/>
    <property type="project" value="TreeGrafter"/>
</dbReference>
<dbReference type="GO" id="GO:0006950">
    <property type="term" value="P:response to stress"/>
    <property type="evidence" value="ECO:0007669"/>
    <property type="project" value="UniProtKB-ARBA"/>
</dbReference>
<dbReference type="CDD" id="cd04678">
    <property type="entry name" value="NUDIX_MTH2_Nudt15"/>
    <property type="match status" value="1"/>
</dbReference>
<dbReference type="Pfam" id="PF00293">
    <property type="entry name" value="NUDIX"/>
    <property type="match status" value="1"/>
</dbReference>
<dbReference type="SUPFAM" id="SSF55811">
    <property type="entry name" value="Nudix"/>
    <property type="match status" value="1"/>
</dbReference>
<comment type="subunit">
    <text evidence="13">Homodimer. Interacts with PCNA; interaction is disrupted in response to UV irradiation.</text>
</comment>
<keyword evidence="6" id="KW-0460">Magnesium</keyword>
<evidence type="ECO:0000259" key="18">
    <source>
        <dbReference type="PROSITE" id="PS51462"/>
    </source>
</evidence>
<evidence type="ECO:0000256" key="12">
    <source>
        <dbReference type="ARBA" id="ARBA00055812"/>
    </source>
</evidence>
<evidence type="ECO:0000256" key="8">
    <source>
        <dbReference type="ARBA" id="ARBA00036546"/>
    </source>
</evidence>
<evidence type="ECO:0000256" key="4">
    <source>
        <dbReference type="ARBA" id="ARBA00022723"/>
    </source>
</evidence>
<comment type="cofactor">
    <cofactor evidence="2">
        <name>Mg(2+)</name>
        <dbReference type="ChEBI" id="CHEBI:18420"/>
    </cofactor>
</comment>
<evidence type="ECO:0000256" key="11">
    <source>
        <dbReference type="ARBA" id="ARBA00048667"/>
    </source>
</evidence>
<evidence type="ECO:0000256" key="1">
    <source>
        <dbReference type="ARBA" id="ARBA00001936"/>
    </source>
</evidence>
<dbReference type="GO" id="GO:0006203">
    <property type="term" value="P:dGTP catabolic process"/>
    <property type="evidence" value="ECO:0007669"/>
    <property type="project" value="TreeGrafter"/>
</dbReference>
<dbReference type="Proteomes" id="UP000472272">
    <property type="component" value="Chromosome 1"/>
</dbReference>
<dbReference type="InterPro" id="IPR015797">
    <property type="entry name" value="NUDIX_hydrolase-like_dom_sf"/>
</dbReference>
<dbReference type="AlphaFoldDB" id="A0A670HVM3"/>
<dbReference type="GO" id="GO:0035539">
    <property type="term" value="F:8-oxo-7,8-dihydrodeoxyguanosine triphosphate pyrophosphatase activity"/>
    <property type="evidence" value="ECO:0007669"/>
    <property type="project" value="TreeGrafter"/>
</dbReference>
<accession>A0A670HVM3</accession>
<dbReference type="GO" id="GO:0046872">
    <property type="term" value="F:metal ion binding"/>
    <property type="evidence" value="ECO:0007669"/>
    <property type="project" value="UniProtKB-KW"/>
</dbReference>
<evidence type="ECO:0000256" key="17">
    <source>
        <dbReference type="ARBA" id="ARBA00080476"/>
    </source>
</evidence>
<feature type="domain" description="Nudix hydrolase" evidence="18">
    <location>
        <begin position="83"/>
        <end position="217"/>
    </location>
</feature>
<dbReference type="Gene3D" id="3.90.79.10">
    <property type="entry name" value="Nucleoside Triphosphate Pyrophosphohydrolase"/>
    <property type="match status" value="1"/>
</dbReference>
<organism evidence="19 20">
    <name type="scientific">Podarcis muralis</name>
    <name type="common">Wall lizard</name>
    <name type="synonym">Lacerta muralis</name>
    <dbReference type="NCBI Taxonomy" id="64176"/>
    <lineage>
        <taxon>Eukaryota</taxon>
        <taxon>Metazoa</taxon>
        <taxon>Chordata</taxon>
        <taxon>Craniata</taxon>
        <taxon>Vertebrata</taxon>
        <taxon>Euteleostomi</taxon>
        <taxon>Lepidosauria</taxon>
        <taxon>Squamata</taxon>
        <taxon>Bifurcata</taxon>
        <taxon>Unidentata</taxon>
        <taxon>Episquamata</taxon>
        <taxon>Laterata</taxon>
        <taxon>Lacertibaenia</taxon>
        <taxon>Lacertidae</taxon>
        <taxon>Podarcis</taxon>
    </lineage>
</organism>
<dbReference type="PANTHER" id="PTHR16099:SF5">
    <property type="entry name" value="NUCLEOTIDE TRIPHOSPHATE DIPHOSPHATASE NUDT15"/>
    <property type="match status" value="1"/>
</dbReference>
<dbReference type="FunFam" id="3.90.79.10:FF:000034">
    <property type="entry name" value="Nucleotide triphosphate diphosphatase NUDT15"/>
    <property type="match status" value="1"/>
</dbReference>
<protein>
    <recommendedName>
        <fullName evidence="14">Nucleotide triphosphate diphosphatase NUDT15</fullName>
        <ecNumber evidence="10">3.6.1.9</ecNumber>
    </recommendedName>
    <alternativeName>
        <fullName evidence="15">MutT homolog 2</fullName>
    </alternativeName>
    <alternativeName>
        <fullName evidence="17">Nucleoside diphosphate-linked moiety X motif 15</fullName>
    </alternativeName>
    <alternativeName>
        <fullName evidence="16">Nucleoside diphosphate-linked to another moiety X hydrolase 15</fullName>
    </alternativeName>
</protein>
<comment type="function">
    <text evidence="12">May catalyze the hydrolysis of nucleoside triphosphates including dGTP, dTTP, dCTP, their oxidized forms like 8-oxo-dGTP and the prodrug thiopurine derivatives 6-thio-dGTP and 6-thio-GTP. Could also catalyze the hydrolysis of some nucleoside diphosphate derivatives. Hydrolyzes oxidized nucleosides triphosphates like 8-oxo-dGTP in vitro, but the specificity and efficiency towards these substrates are low. Therefore, the potential in vivo sanitizing role of this enzyme, that would consist in removing oxidatively damaged forms of nucleosides to prevent their incorporation into DNA, is unclear. Through the hydrolysis of thioguanosine triphosphates may participate in the catabolism of thiopurine drugs. May also have a role in DNA synthesis and cell cycle progression by stabilizing PCNA. Exhibits decapping activity towards dpCoA-capped RNAs in vitro.</text>
</comment>
<proteinExistence type="inferred from homology"/>
<dbReference type="GeneTree" id="ENSGT00390000003338"/>
<sequence>MNPASIRQRLPGGRLCPHSALFPARLRMRYETWSRHFWIGKSGGAWPGGSLPIGAAEAMVPPQLGQATEESPALSGMACGRGRPGVGVGVVVVSSAHPGCVLLGQRKSAVGAGLFQLPGGHLEFGESLAECAEREVLEETALHLTNVRFASTVNSVSLKDNYHYVTILMKGEVDMNYESEPRNLEPDKNESWEWVKWEEFPSADQLFWALCCLKEQGYNPFTEEFNHPCGIHWKSLCEKRVLNLLHGKYVFLQRHLFVK</sequence>
<dbReference type="InterPro" id="IPR000086">
    <property type="entry name" value="NUDIX_hydrolase_dom"/>
</dbReference>
<dbReference type="EC" id="3.6.1.9" evidence="10"/>
<evidence type="ECO:0000256" key="7">
    <source>
        <dbReference type="ARBA" id="ARBA00023211"/>
    </source>
</evidence>
<comment type="similarity">
    <text evidence="3">Belongs to the Nudix hydrolase family.</text>
</comment>
<keyword evidence="20" id="KW-1185">Reference proteome</keyword>
<evidence type="ECO:0000256" key="2">
    <source>
        <dbReference type="ARBA" id="ARBA00001946"/>
    </source>
</evidence>
<evidence type="ECO:0000256" key="5">
    <source>
        <dbReference type="ARBA" id="ARBA00022801"/>
    </source>
</evidence>
<dbReference type="PANTHER" id="PTHR16099">
    <property type="entry name" value="8-OXO-DGTP DIPHOSPHATES NUDT15"/>
    <property type="match status" value="1"/>
</dbReference>
<evidence type="ECO:0000256" key="10">
    <source>
        <dbReference type="ARBA" id="ARBA00038862"/>
    </source>
</evidence>
<evidence type="ECO:0000313" key="19">
    <source>
        <dbReference type="Ensembl" id="ENSPMRP00000003576.1"/>
    </source>
</evidence>
<evidence type="ECO:0000256" key="14">
    <source>
        <dbReference type="ARBA" id="ARBA00070687"/>
    </source>
</evidence>
<keyword evidence="7" id="KW-0464">Manganese</keyword>
<comment type="catalytic activity">
    <reaction evidence="9">
        <text>a ribonucleoside 5'-triphosphate + H2O = a ribonucleoside 5'-phosphate + diphosphate + H(+)</text>
        <dbReference type="Rhea" id="RHEA:23996"/>
        <dbReference type="ChEBI" id="CHEBI:15377"/>
        <dbReference type="ChEBI" id="CHEBI:15378"/>
        <dbReference type="ChEBI" id="CHEBI:33019"/>
        <dbReference type="ChEBI" id="CHEBI:58043"/>
        <dbReference type="ChEBI" id="CHEBI:61557"/>
        <dbReference type="EC" id="3.6.1.9"/>
    </reaction>
</comment>
<evidence type="ECO:0000256" key="13">
    <source>
        <dbReference type="ARBA" id="ARBA00062087"/>
    </source>
</evidence>
<evidence type="ECO:0000256" key="6">
    <source>
        <dbReference type="ARBA" id="ARBA00022842"/>
    </source>
</evidence>
<dbReference type="GO" id="GO:0008413">
    <property type="term" value="F:8-oxo-7,8-dihydroguanosine triphosphate pyrophosphatase activity"/>
    <property type="evidence" value="ECO:0007669"/>
    <property type="project" value="UniProtKB-ARBA"/>
</dbReference>
<dbReference type="PROSITE" id="PS51462">
    <property type="entry name" value="NUDIX"/>
    <property type="match status" value="1"/>
</dbReference>
<name>A0A670HVM3_PODMU</name>
<reference evidence="19" key="3">
    <citation type="submission" date="2025-09" db="UniProtKB">
        <authorList>
            <consortium name="Ensembl"/>
        </authorList>
    </citation>
    <scope>IDENTIFICATION</scope>
</reference>
<comment type="cofactor">
    <cofactor evidence="1">
        <name>Mn(2+)</name>
        <dbReference type="ChEBI" id="CHEBI:29035"/>
    </cofactor>
</comment>
<evidence type="ECO:0000256" key="16">
    <source>
        <dbReference type="ARBA" id="ARBA00077398"/>
    </source>
</evidence>
<reference evidence="19" key="2">
    <citation type="submission" date="2025-08" db="UniProtKB">
        <authorList>
            <consortium name="Ensembl"/>
        </authorList>
    </citation>
    <scope>IDENTIFICATION</scope>
</reference>
<evidence type="ECO:0000256" key="3">
    <source>
        <dbReference type="ARBA" id="ARBA00005582"/>
    </source>
</evidence>
<comment type="catalytic activity">
    <reaction evidence="8">
        <text>a 2'-deoxyribonucleoside 5'-triphosphate + H2O = a 2'-deoxyribonucleoside 5'-phosphate + diphosphate + H(+)</text>
        <dbReference type="Rhea" id="RHEA:44644"/>
        <dbReference type="ChEBI" id="CHEBI:15377"/>
        <dbReference type="ChEBI" id="CHEBI:15378"/>
        <dbReference type="ChEBI" id="CHEBI:33019"/>
        <dbReference type="ChEBI" id="CHEBI:61560"/>
        <dbReference type="ChEBI" id="CHEBI:65317"/>
        <dbReference type="EC" id="3.6.1.9"/>
    </reaction>
</comment>
<reference evidence="19 20" key="1">
    <citation type="journal article" date="2019" name="Proc. Natl. Acad. Sci. U.S.A.">
        <title>Regulatory changes in pterin and carotenoid genes underlie balanced color polymorphisms in the wall lizard.</title>
        <authorList>
            <person name="Andrade P."/>
            <person name="Pinho C."/>
            <person name="Perez I de Lanuza G."/>
            <person name="Afonso S."/>
            <person name="Brejcha J."/>
            <person name="Rubin C.J."/>
            <person name="Wallerman O."/>
            <person name="Pereira P."/>
            <person name="Sabatino S.J."/>
            <person name="Bellati A."/>
            <person name="Pellitteri-Rosa D."/>
            <person name="Bosakova Z."/>
            <person name="Bunikis I."/>
            <person name="Carretero M.A."/>
            <person name="Feiner N."/>
            <person name="Marsik P."/>
            <person name="Pauperio F."/>
            <person name="Salvi D."/>
            <person name="Soler L."/>
            <person name="While G.M."/>
            <person name="Uller T."/>
            <person name="Font E."/>
            <person name="Andersson L."/>
            <person name="Carneiro M."/>
        </authorList>
    </citation>
    <scope>NUCLEOTIDE SEQUENCE</scope>
</reference>
<gene>
    <name evidence="19" type="primary">NUDT15</name>
</gene>
<evidence type="ECO:0000256" key="15">
    <source>
        <dbReference type="ARBA" id="ARBA00076736"/>
    </source>
</evidence>
<comment type="catalytic activity">
    <reaction evidence="11">
        <text>a 5'-end CoA-ribonucleoside in mRNA + H2O = a 5'-end phospho-adenosine-phospho-ribonucleoside in mRNA + (R)-4'-phosphopantetheine + 2 H(+)</text>
        <dbReference type="Rhea" id="RHEA:67592"/>
        <dbReference type="Rhea" id="RHEA-COMP:15719"/>
        <dbReference type="Rhea" id="RHEA-COMP:17276"/>
        <dbReference type="ChEBI" id="CHEBI:15377"/>
        <dbReference type="ChEBI" id="CHEBI:15378"/>
        <dbReference type="ChEBI" id="CHEBI:61723"/>
        <dbReference type="ChEBI" id="CHEBI:144051"/>
        <dbReference type="ChEBI" id="CHEBI:172371"/>
    </reaction>
    <physiologicalReaction direction="left-to-right" evidence="11">
        <dbReference type="Rhea" id="RHEA:67593"/>
    </physiologicalReaction>
</comment>
<keyword evidence="4" id="KW-0479">Metal-binding</keyword>
<evidence type="ECO:0000256" key="9">
    <source>
        <dbReference type="ARBA" id="ARBA00036800"/>
    </source>
</evidence>
<evidence type="ECO:0000313" key="20">
    <source>
        <dbReference type="Proteomes" id="UP000472272"/>
    </source>
</evidence>
<keyword evidence="5" id="KW-0378">Hydrolase</keyword>
<dbReference type="Ensembl" id="ENSPMRT00000003832.1">
    <property type="protein sequence ID" value="ENSPMRP00000003576.1"/>
    <property type="gene ID" value="ENSPMRG00000002501.1"/>
</dbReference>